<keyword evidence="3" id="KW-0472">Membrane</keyword>
<dbReference type="Pfam" id="PF14226">
    <property type="entry name" value="DIOX_N"/>
    <property type="match status" value="1"/>
</dbReference>
<dbReference type="AlphaFoldDB" id="A0A0A0LBM9"/>
<reference evidence="5 6" key="1">
    <citation type="journal article" date="2009" name="Nat. Genet.">
        <title>The genome of the cucumber, Cucumis sativus L.</title>
        <authorList>
            <person name="Huang S."/>
            <person name="Li R."/>
            <person name="Zhang Z."/>
            <person name="Li L."/>
            <person name="Gu X."/>
            <person name="Fan W."/>
            <person name="Lucas W.J."/>
            <person name="Wang X."/>
            <person name="Xie B."/>
            <person name="Ni P."/>
            <person name="Ren Y."/>
            <person name="Zhu H."/>
            <person name="Li J."/>
            <person name="Lin K."/>
            <person name="Jin W."/>
            <person name="Fei Z."/>
            <person name="Li G."/>
            <person name="Staub J."/>
            <person name="Kilian A."/>
            <person name="van der Vossen E.A."/>
            <person name="Wu Y."/>
            <person name="Guo J."/>
            <person name="He J."/>
            <person name="Jia Z."/>
            <person name="Ren Y."/>
            <person name="Tian G."/>
            <person name="Lu Y."/>
            <person name="Ruan J."/>
            <person name="Qian W."/>
            <person name="Wang M."/>
            <person name="Huang Q."/>
            <person name="Li B."/>
            <person name="Xuan Z."/>
            <person name="Cao J."/>
            <person name="Asan"/>
            <person name="Wu Z."/>
            <person name="Zhang J."/>
            <person name="Cai Q."/>
            <person name="Bai Y."/>
            <person name="Zhao B."/>
            <person name="Han Y."/>
            <person name="Li Y."/>
            <person name="Li X."/>
            <person name="Wang S."/>
            <person name="Shi Q."/>
            <person name="Liu S."/>
            <person name="Cho W.K."/>
            <person name="Kim J.Y."/>
            <person name="Xu Y."/>
            <person name="Heller-Uszynska K."/>
            <person name="Miao H."/>
            <person name="Cheng Z."/>
            <person name="Zhang S."/>
            <person name="Wu J."/>
            <person name="Yang Y."/>
            <person name="Kang H."/>
            <person name="Li M."/>
            <person name="Liang H."/>
            <person name="Ren X."/>
            <person name="Shi Z."/>
            <person name="Wen M."/>
            <person name="Jian M."/>
            <person name="Yang H."/>
            <person name="Zhang G."/>
            <person name="Yang Z."/>
            <person name="Chen R."/>
            <person name="Liu S."/>
            <person name="Li J."/>
            <person name="Ma L."/>
            <person name="Liu H."/>
            <person name="Zhou Y."/>
            <person name="Zhao J."/>
            <person name="Fang X."/>
            <person name="Li G."/>
            <person name="Fang L."/>
            <person name="Li Y."/>
            <person name="Liu D."/>
            <person name="Zheng H."/>
            <person name="Zhang Y."/>
            <person name="Qin N."/>
            <person name="Li Z."/>
            <person name="Yang G."/>
            <person name="Yang S."/>
            <person name="Bolund L."/>
            <person name="Kristiansen K."/>
            <person name="Zheng H."/>
            <person name="Li S."/>
            <person name="Zhang X."/>
            <person name="Yang H."/>
            <person name="Wang J."/>
            <person name="Sun R."/>
            <person name="Zhang B."/>
            <person name="Jiang S."/>
            <person name="Wang J."/>
            <person name="Du Y."/>
            <person name="Li S."/>
        </authorList>
    </citation>
    <scope>NUCLEOTIDE SEQUENCE [LARGE SCALE GENOMIC DNA]</scope>
    <source>
        <strain evidence="6">cv. 9930</strain>
    </source>
</reference>
<gene>
    <name evidence="5" type="ORF">Csa_3G454120</name>
</gene>
<evidence type="ECO:0000256" key="3">
    <source>
        <dbReference type="SAM" id="Phobius"/>
    </source>
</evidence>
<dbReference type="EMBL" id="CM002924">
    <property type="protein sequence ID" value="KGN58037.1"/>
    <property type="molecule type" value="Genomic_DNA"/>
</dbReference>
<organism evidence="5 6">
    <name type="scientific">Cucumis sativus</name>
    <name type="common">Cucumber</name>
    <dbReference type="NCBI Taxonomy" id="3659"/>
    <lineage>
        <taxon>Eukaryota</taxon>
        <taxon>Viridiplantae</taxon>
        <taxon>Streptophyta</taxon>
        <taxon>Embryophyta</taxon>
        <taxon>Tracheophyta</taxon>
        <taxon>Spermatophyta</taxon>
        <taxon>Magnoliopsida</taxon>
        <taxon>eudicotyledons</taxon>
        <taxon>Gunneridae</taxon>
        <taxon>Pentapetalae</taxon>
        <taxon>rosids</taxon>
        <taxon>fabids</taxon>
        <taxon>Cucurbitales</taxon>
        <taxon>Cucurbitaceae</taxon>
        <taxon>Benincaseae</taxon>
        <taxon>Cucumis</taxon>
    </lineage>
</organism>
<evidence type="ECO:0000259" key="4">
    <source>
        <dbReference type="Pfam" id="PF14226"/>
    </source>
</evidence>
<dbReference type="OMA" id="LCIRKHR"/>
<dbReference type="KEGG" id="csv:101203918"/>
<evidence type="ECO:0000313" key="5">
    <source>
        <dbReference type="EMBL" id="KGN58037.1"/>
    </source>
</evidence>
<dbReference type="InterPro" id="IPR026992">
    <property type="entry name" value="DIOX_N"/>
</dbReference>
<dbReference type="GO" id="GO:0046872">
    <property type="term" value="F:metal ion binding"/>
    <property type="evidence" value="ECO:0007669"/>
    <property type="project" value="UniProtKB-KW"/>
</dbReference>
<dbReference type="InterPro" id="IPR027443">
    <property type="entry name" value="IPNS-like_sf"/>
</dbReference>
<keyword evidence="2" id="KW-0408">Iron</keyword>
<dbReference type="eggNOG" id="ENOG502QWIC">
    <property type="taxonomic scope" value="Eukaryota"/>
</dbReference>
<dbReference type="OrthoDB" id="1928184at2759"/>
<dbReference type="Gramene" id="KGN58037">
    <property type="protein sequence ID" value="KGN58037"/>
    <property type="gene ID" value="Csa_3G454120"/>
</dbReference>
<dbReference type="Proteomes" id="UP000029981">
    <property type="component" value="Chromosome 3"/>
</dbReference>
<dbReference type="Gene3D" id="2.60.120.330">
    <property type="entry name" value="B-lactam Antibiotic, Isopenicillin N Synthase, Chain"/>
    <property type="match status" value="2"/>
</dbReference>
<dbReference type="SUPFAM" id="SSF51197">
    <property type="entry name" value="Clavaminate synthase-like"/>
    <property type="match status" value="1"/>
</dbReference>
<feature type="domain" description="Non-haem dioxygenase N-terminal" evidence="4">
    <location>
        <begin position="68"/>
        <end position="144"/>
    </location>
</feature>
<evidence type="ECO:0000256" key="2">
    <source>
        <dbReference type="ARBA" id="ARBA00023004"/>
    </source>
</evidence>
<keyword evidence="3" id="KW-1133">Transmembrane helix</keyword>
<evidence type="ECO:0000313" key="6">
    <source>
        <dbReference type="Proteomes" id="UP000029981"/>
    </source>
</evidence>
<proteinExistence type="predicted"/>
<keyword evidence="3" id="KW-0812">Transmembrane</keyword>
<reference evidence="5 6" key="2">
    <citation type="journal article" date="2009" name="PLoS ONE">
        <title>An integrated genetic and cytogenetic map of the cucumber genome.</title>
        <authorList>
            <person name="Ren Y."/>
            <person name="Zhang Z."/>
            <person name="Liu J."/>
            <person name="Staub J.E."/>
            <person name="Han Y."/>
            <person name="Cheng Z."/>
            <person name="Li X."/>
            <person name="Lu J."/>
            <person name="Miao H."/>
            <person name="Kang H."/>
            <person name="Xie B."/>
            <person name="Gu X."/>
            <person name="Wang X."/>
            <person name="Du Y."/>
            <person name="Jin W."/>
            <person name="Huang S."/>
        </authorList>
    </citation>
    <scope>NUCLEOTIDE SEQUENCE [LARGE SCALE GENOMIC DNA]</scope>
    <source>
        <strain evidence="6">cv. 9930</strain>
    </source>
</reference>
<evidence type="ECO:0000256" key="1">
    <source>
        <dbReference type="ARBA" id="ARBA00022723"/>
    </source>
</evidence>
<dbReference type="STRING" id="3659.A0A0A0LBM9"/>
<dbReference type="PANTHER" id="PTHR34945">
    <property type="entry name" value="2-OXOGLUTARATE (2OG) AND FE(II)-DEPENDENT OXYGENASE SUPERFAMILY PROTEIN"/>
    <property type="match status" value="1"/>
</dbReference>
<protein>
    <recommendedName>
        <fullName evidence="4">Non-haem dioxygenase N-terminal domain-containing protein</fullName>
    </recommendedName>
</protein>
<accession>A0A0A0LBM9</accession>
<reference evidence="5 6" key="4">
    <citation type="journal article" date="2011" name="BMC Genomics">
        <title>RNA-Seq improves annotation of protein-coding genes in the cucumber genome.</title>
        <authorList>
            <person name="Li Z."/>
            <person name="Zhang Z."/>
            <person name="Yan P."/>
            <person name="Huang S."/>
            <person name="Fei Z."/>
            <person name="Lin K."/>
        </authorList>
    </citation>
    <scope>NUCLEOTIDE SEQUENCE [LARGE SCALE GENOMIC DNA]</scope>
    <source>
        <strain evidence="6">cv. 9930</strain>
    </source>
</reference>
<keyword evidence="1" id="KW-0479">Metal-binding</keyword>
<reference evidence="5 6" key="3">
    <citation type="journal article" date="2010" name="BMC Genomics">
        <title>Transcriptome sequencing and comparative analysis of cucumber flowers with different sex types.</title>
        <authorList>
            <person name="Guo S."/>
            <person name="Zheng Y."/>
            <person name="Joung J.G."/>
            <person name="Liu S."/>
            <person name="Zhang Z."/>
            <person name="Crasta O.R."/>
            <person name="Sobral B.W."/>
            <person name="Xu Y."/>
            <person name="Huang S."/>
            <person name="Fei Z."/>
        </authorList>
    </citation>
    <scope>NUCLEOTIDE SEQUENCE [LARGE SCALE GENOMIC DNA]</scope>
    <source>
        <strain evidence="6">cv. 9930</strain>
    </source>
</reference>
<keyword evidence="6" id="KW-1185">Reference proteome</keyword>
<dbReference type="PANTHER" id="PTHR34945:SF8">
    <property type="entry name" value="DOWNSTREAM TARGET OF AGL15-4"/>
    <property type="match status" value="1"/>
</dbReference>
<name>A0A0A0LBM9_CUCSA</name>
<feature type="transmembrane region" description="Helical" evidence="3">
    <location>
        <begin position="363"/>
        <end position="384"/>
    </location>
</feature>
<sequence>MVMMSPERAAATPFEFRAPPPSPIRTSRRSSVTNDEVLTEFLEHSLRVPDLVLPDTIFPRERFVEHPPRIDYRLIESYDRDSVLKILDSMCSFGFFQLVNHGIPVELIGAVAGAADAGVFGISPEKKVGVGRSPEKAYGFEEYWHGEDESEVSEEFVWSRDEDLKMEMEVISPIGYSNFSKKMEWLTQLTEKLGEKMLGIFLENSGKIARNEVVLGHGSVWCVYKHKIKQGLSVWNDELENCFKHDVIRMLIRGTDFSHAFCFHFCHGSSPLFHAYSKRGWVSFVPDDSAIVVTVGDHIQGWSGGQYKHVIGRPIYKDHNKEKQSGSNNNTNGISMAFLFSPTPSSSSSNALKSPNEIRTLSLAHQALFALFLTLFYNFFFYILKYI</sequence>